<dbReference type="FunFam" id="3.40.50.1000:FF:000165">
    <property type="entry name" value="HAD superfamily phosphatase"/>
    <property type="match status" value="1"/>
</dbReference>
<organism evidence="2 3">
    <name type="scientific">Yarrowia lipolytica</name>
    <name type="common">Candida lipolytica</name>
    <dbReference type="NCBI Taxonomy" id="4952"/>
    <lineage>
        <taxon>Eukaryota</taxon>
        <taxon>Fungi</taxon>
        <taxon>Dikarya</taxon>
        <taxon>Ascomycota</taxon>
        <taxon>Saccharomycotina</taxon>
        <taxon>Dipodascomycetes</taxon>
        <taxon>Dipodascales</taxon>
        <taxon>Dipodascales incertae sedis</taxon>
        <taxon>Yarrowia</taxon>
    </lineage>
</organism>
<dbReference type="Proteomes" id="UP000182444">
    <property type="component" value="Chromosome 1A"/>
</dbReference>
<dbReference type="EMBL" id="CP017553">
    <property type="protein sequence ID" value="AOW00619.1"/>
    <property type="molecule type" value="Genomic_DNA"/>
</dbReference>
<dbReference type="AlphaFoldDB" id="A0A1D8N4P5"/>
<dbReference type="GeneID" id="2906466"/>
<dbReference type="InterPro" id="IPR023214">
    <property type="entry name" value="HAD_sf"/>
</dbReference>
<feature type="transmembrane region" description="Helical" evidence="1">
    <location>
        <begin position="6"/>
        <end position="28"/>
    </location>
</feature>
<accession>A0A1D8N4P5</accession>
<reference evidence="2 3" key="1">
    <citation type="journal article" date="2016" name="PLoS ONE">
        <title>Sequence Assembly of Yarrowia lipolytica Strain W29/CLIB89 Shows Transposable Element Diversity.</title>
        <authorList>
            <person name="Magnan C."/>
            <person name="Yu J."/>
            <person name="Chang I."/>
            <person name="Jahn E."/>
            <person name="Kanomata Y."/>
            <person name="Wu J."/>
            <person name="Zeller M."/>
            <person name="Oakes M."/>
            <person name="Baldi P."/>
            <person name="Sandmeyer S."/>
        </authorList>
    </citation>
    <scope>NUCLEOTIDE SEQUENCE [LARGE SCALE GENOMIC DNA]</scope>
    <source>
        <strain evidence="3">CLIB89(W29)</strain>
    </source>
</reference>
<dbReference type="VEuPathDB" id="FungiDB:YALI1_A13994g"/>
<dbReference type="KEGG" id="yli:2906466"/>
<dbReference type="SUPFAM" id="SSF56784">
    <property type="entry name" value="HAD-like"/>
    <property type="match status" value="1"/>
</dbReference>
<dbReference type="VEuPathDB" id="FungiDB:YALI0_A14157g"/>
<name>A0A1D8N4P5_YARLL</name>
<keyword evidence="1" id="KW-0472">Membrane</keyword>
<dbReference type="eggNOG" id="KOG2961">
    <property type="taxonomic scope" value="Eukaryota"/>
</dbReference>
<proteinExistence type="predicted"/>
<evidence type="ECO:0000313" key="2">
    <source>
        <dbReference type="EMBL" id="AOW00619.1"/>
    </source>
</evidence>
<keyword evidence="1" id="KW-1133">Transmembrane helix</keyword>
<dbReference type="Gene3D" id="3.40.50.1000">
    <property type="entry name" value="HAD superfamily/HAD-like"/>
    <property type="match status" value="1"/>
</dbReference>
<dbReference type="RefSeq" id="XP_500050.2">
    <property type="nucleotide sequence ID" value="XM_500050.3"/>
</dbReference>
<evidence type="ECO:0000256" key="1">
    <source>
        <dbReference type="SAM" id="Phobius"/>
    </source>
</evidence>
<protein>
    <recommendedName>
        <fullName evidence="4">Phosphatidylglycerophosphatase GEP4</fullName>
    </recommendedName>
</protein>
<dbReference type="InterPro" id="IPR036412">
    <property type="entry name" value="HAD-like_sf"/>
</dbReference>
<dbReference type="InterPro" id="IPR027706">
    <property type="entry name" value="PGP_Pase"/>
</dbReference>
<keyword evidence="1" id="KW-0812">Transmembrane</keyword>
<dbReference type="GO" id="GO:0008962">
    <property type="term" value="F:phosphatidylglycerophosphatase activity"/>
    <property type="evidence" value="ECO:0007669"/>
    <property type="project" value="InterPro"/>
</dbReference>
<sequence length="236" mass="26745">MIVFCFCFYLLFLLLLFLSLFLLLFYFFRSKFDFNIHNPSTNTMVNGLNLSATLNTFKLLFNPSLIKPHVTVSNFSQLPVPIPGKNGAQIKAVILDKDNCFAVDGADHVFEQYHDKMDELKKQYPGKLQLLVVSNSAGTNDDTDFKDAQRVEQNTGLEVYRHAVKKPGCHEDLVAYLKKNKVIDQPSEVAVVGDRLLTDVVMANQIGGTGVWLSEGVEKSNKLPVRFERLLYNFMQ</sequence>
<dbReference type="NCBIfam" id="TIGR01668">
    <property type="entry name" value="YqeG_hyp_ppase"/>
    <property type="match status" value="1"/>
</dbReference>
<gene>
    <name evidence="2" type="ORF">YALI1_A13994g</name>
</gene>
<evidence type="ECO:0000313" key="3">
    <source>
        <dbReference type="Proteomes" id="UP000182444"/>
    </source>
</evidence>
<dbReference type="InterPro" id="IPR010021">
    <property type="entry name" value="PGPP1/Gep4"/>
</dbReference>
<dbReference type="Pfam" id="PF09419">
    <property type="entry name" value="PGP_phosphatase"/>
    <property type="match status" value="1"/>
</dbReference>
<evidence type="ECO:0008006" key="4">
    <source>
        <dbReference type="Google" id="ProtNLM"/>
    </source>
</evidence>